<feature type="compositionally biased region" description="Basic and acidic residues" evidence="1">
    <location>
        <begin position="623"/>
        <end position="636"/>
    </location>
</feature>
<feature type="region of interest" description="Disordered" evidence="1">
    <location>
        <begin position="90"/>
        <end position="703"/>
    </location>
</feature>
<organism evidence="2 3">
    <name type="scientific">Tetrapyrgos nigripes</name>
    <dbReference type="NCBI Taxonomy" id="182062"/>
    <lineage>
        <taxon>Eukaryota</taxon>
        <taxon>Fungi</taxon>
        <taxon>Dikarya</taxon>
        <taxon>Basidiomycota</taxon>
        <taxon>Agaricomycotina</taxon>
        <taxon>Agaricomycetes</taxon>
        <taxon>Agaricomycetidae</taxon>
        <taxon>Agaricales</taxon>
        <taxon>Marasmiineae</taxon>
        <taxon>Marasmiaceae</taxon>
        <taxon>Tetrapyrgos</taxon>
    </lineage>
</organism>
<accession>A0A8H5LYU7</accession>
<comment type="caution">
    <text evidence="2">The sequence shown here is derived from an EMBL/GenBank/DDBJ whole genome shotgun (WGS) entry which is preliminary data.</text>
</comment>
<dbReference type="EMBL" id="JAACJM010000001">
    <property type="protein sequence ID" value="KAF5375050.1"/>
    <property type="molecule type" value="Genomic_DNA"/>
</dbReference>
<feature type="compositionally biased region" description="Basic and acidic residues" evidence="1">
    <location>
        <begin position="146"/>
        <end position="175"/>
    </location>
</feature>
<feature type="compositionally biased region" description="Low complexity" evidence="1">
    <location>
        <begin position="124"/>
        <end position="135"/>
    </location>
</feature>
<feature type="compositionally biased region" description="Polar residues" evidence="1">
    <location>
        <begin position="533"/>
        <end position="545"/>
    </location>
</feature>
<dbReference type="Proteomes" id="UP000559256">
    <property type="component" value="Unassembled WGS sequence"/>
</dbReference>
<feature type="compositionally biased region" description="Polar residues" evidence="1">
    <location>
        <begin position="439"/>
        <end position="448"/>
    </location>
</feature>
<feature type="region of interest" description="Disordered" evidence="1">
    <location>
        <begin position="1"/>
        <end position="55"/>
    </location>
</feature>
<feature type="compositionally biased region" description="Basic and acidic residues" evidence="1">
    <location>
        <begin position="209"/>
        <end position="387"/>
    </location>
</feature>
<evidence type="ECO:0000256" key="1">
    <source>
        <dbReference type="SAM" id="MobiDB-lite"/>
    </source>
</evidence>
<feature type="compositionally biased region" description="Low complexity" evidence="1">
    <location>
        <begin position="46"/>
        <end position="55"/>
    </location>
</feature>
<protein>
    <submittedName>
        <fullName evidence="2">Uncharacterized protein</fullName>
    </submittedName>
</protein>
<dbReference type="AlphaFoldDB" id="A0A8H5LYU7"/>
<feature type="compositionally biased region" description="Basic and acidic residues" evidence="1">
    <location>
        <begin position="106"/>
        <end position="115"/>
    </location>
</feature>
<dbReference type="OrthoDB" id="2504266at2759"/>
<feature type="compositionally biased region" description="Low complexity" evidence="1">
    <location>
        <begin position="644"/>
        <end position="656"/>
    </location>
</feature>
<evidence type="ECO:0000313" key="2">
    <source>
        <dbReference type="EMBL" id="KAF5375050.1"/>
    </source>
</evidence>
<feature type="compositionally biased region" description="Low complexity" evidence="1">
    <location>
        <begin position="1"/>
        <end position="19"/>
    </location>
</feature>
<feature type="region of interest" description="Disordered" evidence="1">
    <location>
        <begin position="869"/>
        <end position="889"/>
    </location>
</feature>
<keyword evidence="3" id="KW-1185">Reference proteome</keyword>
<reference evidence="2 3" key="1">
    <citation type="journal article" date="2020" name="ISME J.">
        <title>Uncovering the hidden diversity of litter-decomposition mechanisms in mushroom-forming fungi.</title>
        <authorList>
            <person name="Floudas D."/>
            <person name="Bentzer J."/>
            <person name="Ahren D."/>
            <person name="Johansson T."/>
            <person name="Persson P."/>
            <person name="Tunlid A."/>
        </authorList>
    </citation>
    <scope>NUCLEOTIDE SEQUENCE [LARGE SCALE GENOMIC DNA]</scope>
    <source>
        <strain evidence="2 3">CBS 291.85</strain>
    </source>
</reference>
<proteinExistence type="predicted"/>
<feature type="compositionally biased region" description="Polar residues" evidence="1">
    <location>
        <begin position="588"/>
        <end position="620"/>
    </location>
</feature>
<feature type="compositionally biased region" description="Polar residues" evidence="1">
    <location>
        <begin position="689"/>
        <end position="702"/>
    </location>
</feature>
<feature type="compositionally biased region" description="Low complexity" evidence="1">
    <location>
        <begin position="516"/>
        <end position="528"/>
    </location>
</feature>
<sequence>MASAEPDASSTSSSTPESSKPQDTSASEEKVATHAQSDSDDKQPVSSLSSSPRPLRIYTSSQLVALSKSPLVCLPNGMPELKDWFGIENEQNLSKKESEPTTPSAGRERRFRRDADDGEPPSRPSFRSSLSQPSQMGNFKHQSLRSTDRDGDKDRDREGQERLRNLSDKYDRDRLGLPLGGLRSKERDVAPHLAGSSRLPNQAQGIAARRAETREANKKKAGETGSEDWRRDSRRSERTENGRPDRDDRERPRSRVRESSRHRRDPSTSRREDGRRERDREREEYRKERDRDEQRRERERDNGEDDDSRRWRDDGRREERVVARRERERNRDKPPHDGPSDGDRRWTVVEDRDTRTKRGVGKDKKLGVDEGKVEERRGDRDKEKEPAWMDTYIPAAGSAGILGGKGNDGELDGIQAWKKSVKEKEQKANKAAPTPANEPPTSTDASQKSAEEPLDEIQRFKKLMELAQKQSPSNGTESLSASGPIEIGPVLKTQESKMDSAIVNSKVESTLPAADPSRSLLSLLNPSEPVRPAQTSSANLDSASKPSPKPIDTELLAPQPSEPGSAQFNPPQGPRLLALGRGPGKPSPLNSQSLVTPSPNGPLTATSPQTLNPRSASSGFSPFEEHPNDTARRVSGERSPFPPDSASWPDSPALDSVGAGQGPGRGSRFAKFFDSKGKDTPASVPNVPKSATPTGLVSSSPIPGSRVEGNFGIASAGHGHEHRTVDDLFAKLSMSSSLSSQRSTQVPNSAPMSNVSYGQQAQNHLQVLQQQIHSQNHLVANNRSEPLYDSRNFMPDGLVPGLRSAPPPRRADGGPGMYSDPLDDALMLNAQQQRLALQQQRGVDQLYSAGLPAGLAQHQSGRNIAIPIQQQPFRGGPSPSNPQASLHNVQQQRLPPGLANLGGRPPHDPSQQYLAMQGMNSQGLHGLHVNGPPQQFNNFGPGGNLGFNGPHGQIRGGGGSTAHQLNSLAQQQQLGNLAHAGNLDVRGGNQAQFLALNGLGSGGLRNAGGGGFNPQQNNTAQLQNQLLGMRPQQQQQQQLPPHMMQHLGPMHLQQQGPSIPNHQPNTTQDLMALLLGGSNHHRE</sequence>
<feature type="compositionally biased region" description="Polar residues" evidence="1">
    <location>
        <begin position="468"/>
        <end position="481"/>
    </location>
</feature>
<gene>
    <name evidence="2" type="ORF">D9758_000119</name>
</gene>
<evidence type="ECO:0000313" key="3">
    <source>
        <dbReference type="Proteomes" id="UP000559256"/>
    </source>
</evidence>
<feature type="compositionally biased region" description="Basic and acidic residues" evidence="1">
    <location>
        <begin position="27"/>
        <end position="43"/>
    </location>
</feature>
<name>A0A8H5LYU7_9AGAR</name>